<comment type="caution">
    <text evidence="2">The sequence shown here is derived from an EMBL/GenBank/DDBJ whole genome shotgun (WGS) entry which is preliminary data.</text>
</comment>
<dbReference type="Gene3D" id="3.90.1200.10">
    <property type="match status" value="1"/>
</dbReference>
<evidence type="ECO:0000313" key="2">
    <source>
        <dbReference type="EMBL" id="KAA8784175.1"/>
    </source>
</evidence>
<dbReference type="Proteomes" id="UP000323664">
    <property type="component" value="Unassembled WGS sequence"/>
</dbReference>
<reference evidence="2 3" key="1">
    <citation type="journal article" date="2019" name="J. Ind. Microbiol. Biotechnol.">
        <title>Paenibacillus amylolyticus 27C64 has a diverse set of carbohydrate-active enzymes and complete pectin deconstruction system.</title>
        <authorList>
            <person name="Keggi C."/>
            <person name="Doran-Peterson J."/>
        </authorList>
    </citation>
    <scope>NUCLEOTIDE SEQUENCE [LARGE SCALE GENOMIC DNA]</scope>
    <source>
        <strain evidence="2 3">27C64</strain>
    </source>
</reference>
<evidence type="ECO:0000313" key="3">
    <source>
        <dbReference type="Proteomes" id="UP000323664"/>
    </source>
</evidence>
<evidence type="ECO:0000259" key="1">
    <source>
        <dbReference type="Pfam" id="PF01636"/>
    </source>
</evidence>
<accession>A0A5M9WRH0</accession>
<name>A0A5M9WRH0_PAEAM</name>
<dbReference type="InterPro" id="IPR011009">
    <property type="entry name" value="Kinase-like_dom_sf"/>
</dbReference>
<dbReference type="EMBL" id="RIAS01000004">
    <property type="protein sequence ID" value="KAA8784175.1"/>
    <property type="molecule type" value="Genomic_DNA"/>
</dbReference>
<protein>
    <submittedName>
        <fullName evidence="2">Phosphotransferase</fullName>
    </submittedName>
</protein>
<dbReference type="GO" id="GO:0016740">
    <property type="term" value="F:transferase activity"/>
    <property type="evidence" value="ECO:0007669"/>
    <property type="project" value="UniProtKB-KW"/>
</dbReference>
<keyword evidence="2" id="KW-0808">Transferase</keyword>
<dbReference type="RefSeq" id="WP_123064031.1">
    <property type="nucleotide sequence ID" value="NZ_RIAS01000004.1"/>
</dbReference>
<proteinExistence type="predicted"/>
<dbReference type="Pfam" id="PF01636">
    <property type="entry name" value="APH"/>
    <property type="match status" value="1"/>
</dbReference>
<feature type="domain" description="Aminoglycoside phosphotransferase" evidence="1">
    <location>
        <begin position="88"/>
        <end position="270"/>
    </location>
</feature>
<dbReference type="SUPFAM" id="SSF56112">
    <property type="entry name" value="Protein kinase-like (PK-like)"/>
    <property type="match status" value="1"/>
</dbReference>
<gene>
    <name evidence="2" type="ORF">EC604_09970</name>
</gene>
<dbReference type="OrthoDB" id="2373207at2"/>
<organism evidence="2 3">
    <name type="scientific">Paenibacillus amylolyticus</name>
    <dbReference type="NCBI Taxonomy" id="1451"/>
    <lineage>
        <taxon>Bacteria</taxon>
        <taxon>Bacillati</taxon>
        <taxon>Bacillota</taxon>
        <taxon>Bacilli</taxon>
        <taxon>Bacillales</taxon>
        <taxon>Paenibacillaceae</taxon>
        <taxon>Paenibacillus</taxon>
    </lineage>
</organism>
<dbReference type="InterPro" id="IPR002575">
    <property type="entry name" value="Aminoglycoside_PTrfase"/>
</dbReference>
<sequence length="358" mass="41910">MKSMENIEDAENFEDMRKMDDTRDMQKMNHMENLANDMFPERWVTPEGILDEQQVIARQILYRGLNGRHVERFTVQSGQSYIFKPLTNPAQYGRERWMYEHVMPHLPPVYPQLIATSDQAEAPEQSWMIYEDMGQLEHHLCESTMLNATAHMAAWHVLPVATWQELPRVGHKPPIRDMLDELQQHQSATDELLRQLHLTLSAADRDRLTMLILTAEDELPLVLCHGDLHPGNLAEVEGRLVILDWEHAHLNTPLWDVYHLLDLSHPLFPRTMTPGLRARVMKVYLDKLESLGVQVERDSFAKWYDAYAIIFSLWMIRLIDGDLRNPDCVWPQEQLRNQWHETAATLEQCMEHLNGIRD</sequence>
<dbReference type="AlphaFoldDB" id="A0A5M9WRH0"/>